<protein>
    <submittedName>
        <fullName evidence="1">Uncharacterized protein</fullName>
    </submittedName>
</protein>
<dbReference type="Pfam" id="PF17585">
    <property type="entry name" value="Phage_Arf"/>
    <property type="match status" value="1"/>
</dbReference>
<gene>
    <name evidence="1" type="ORF">ENKO_17070</name>
</gene>
<dbReference type="AlphaFoldDB" id="A0AA86IPX8"/>
<name>A0AA86IPX8_9ENTR</name>
<evidence type="ECO:0000313" key="2">
    <source>
        <dbReference type="Proteomes" id="UP000682928"/>
    </source>
</evidence>
<organism evidence="1 2">
    <name type="scientific">Enterobacter kobei</name>
    <dbReference type="NCBI Taxonomy" id="208224"/>
    <lineage>
        <taxon>Bacteria</taxon>
        <taxon>Pseudomonadati</taxon>
        <taxon>Pseudomonadota</taxon>
        <taxon>Gammaproteobacteria</taxon>
        <taxon>Enterobacterales</taxon>
        <taxon>Enterobacteriaceae</taxon>
        <taxon>Enterobacter</taxon>
        <taxon>Enterobacter cloacae complex</taxon>
    </lineage>
</organism>
<sequence length="52" mass="5916">MSAAELWDDDAFVRLMRDVIATPPDKDEAPVHLEAERNNPPISWQEFAGDFT</sequence>
<evidence type="ECO:0000313" key="1">
    <source>
        <dbReference type="EMBL" id="BCU55113.1"/>
    </source>
</evidence>
<accession>A0AA86IPX8</accession>
<dbReference type="EMBL" id="AP024590">
    <property type="protein sequence ID" value="BCU55113.1"/>
    <property type="molecule type" value="Genomic_DNA"/>
</dbReference>
<proteinExistence type="predicted"/>
<dbReference type="Proteomes" id="UP000682928">
    <property type="component" value="Chromosome"/>
</dbReference>
<dbReference type="RefSeq" id="WP_176400534.1">
    <property type="nucleotide sequence ID" value="NZ_AP024590.1"/>
</dbReference>
<dbReference type="InterPro" id="IPR020293">
    <property type="entry name" value="Arf"/>
</dbReference>
<reference evidence="1" key="1">
    <citation type="submission" date="2021-04" db="EMBL/GenBank/DDBJ databases">
        <title>Difference and commonality of drug resistance evolution in various bacteria. and drug sensitivity profiles.</title>
        <authorList>
            <person name="Maeda T."/>
            <person name="Shibai A."/>
            <person name="Kawada K."/>
            <person name="Kotani H."/>
            <person name="Tarusawa Y."/>
            <person name="Tanabe K."/>
            <person name="Furusawa C."/>
        </authorList>
    </citation>
    <scope>NUCLEOTIDE SEQUENCE</scope>
    <source>
        <strain evidence="1">JCM 8580</strain>
    </source>
</reference>